<dbReference type="InterPro" id="IPR050169">
    <property type="entry name" value="Krueppel_C2H2_ZnF"/>
</dbReference>
<dbReference type="InterPro" id="IPR001909">
    <property type="entry name" value="KRAB"/>
</dbReference>
<dbReference type="GO" id="GO:0006355">
    <property type="term" value="P:regulation of DNA-templated transcription"/>
    <property type="evidence" value="ECO:0007669"/>
    <property type="project" value="InterPro"/>
</dbReference>
<keyword evidence="4" id="KW-0862">Zinc</keyword>
<dbReference type="AlphaFoldDB" id="M3YMQ8"/>
<feature type="domain" description="KRAB" evidence="5">
    <location>
        <begin position="1"/>
        <end position="43"/>
    </location>
</feature>
<evidence type="ECO:0000256" key="2">
    <source>
        <dbReference type="ARBA" id="ARBA00022737"/>
    </source>
</evidence>
<dbReference type="EMBL" id="AEYP01084576">
    <property type="status" value="NOT_ANNOTATED_CDS"/>
    <property type="molecule type" value="Genomic_DNA"/>
</dbReference>
<evidence type="ECO:0000256" key="4">
    <source>
        <dbReference type="ARBA" id="ARBA00022833"/>
    </source>
</evidence>
<protein>
    <recommendedName>
        <fullName evidence="5">KRAB domain-containing protein</fullName>
    </recommendedName>
</protein>
<dbReference type="InterPro" id="IPR036051">
    <property type="entry name" value="KRAB_dom_sf"/>
</dbReference>
<dbReference type="EMBL" id="AEYP01084577">
    <property type="status" value="NOT_ANNOTATED_CDS"/>
    <property type="molecule type" value="Genomic_DNA"/>
</dbReference>
<sequence length="269" mass="31544">MLENYSNLVSLGYCVTKPEVIFRLERGEEPWILEEEFPSQSFPEIWKTDHKKERNHKNQPKHVWEVAFINNKTLTKEQGNVVEKPLNLDTKSFPSRRTLCQWDSRGVNFSCISELFIDKKNYLGKKTDEFNACGKLLLSIKHEKTHTREKSEFFKNGKMLSHDEDPIHPEKIQMLEQNFDYNIYQETFLEKAIFSTYKREIAEGNDCECNEYGRIFFDNSFLVPRINPSEENHCGFSGCGKSLCVKSTLLKHHGAHMKHYECNQSGNNF</sequence>
<dbReference type="SMART" id="SM00349">
    <property type="entry name" value="KRAB"/>
    <property type="match status" value="1"/>
</dbReference>
<accession>M3YMQ8</accession>
<dbReference type="OMA" id="HGEVLWI"/>
<dbReference type="STRING" id="9669.ENSMPUP00000012615"/>
<dbReference type="EMBL" id="AEYP01084578">
    <property type="status" value="NOT_ANNOTATED_CDS"/>
    <property type="molecule type" value="Genomic_DNA"/>
</dbReference>
<dbReference type="PANTHER" id="PTHR23232">
    <property type="entry name" value="KRAB DOMAIN C2H2 ZINC FINGER"/>
    <property type="match status" value="1"/>
</dbReference>
<dbReference type="PANTHER" id="PTHR23232:SF134">
    <property type="entry name" value="KRAB DOMAIN-CONTAINING PROTEIN"/>
    <property type="match status" value="1"/>
</dbReference>
<keyword evidence="1" id="KW-0479">Metal-binding</keyword>
<evidence type="ECO:0000256" key="1">
    <source>
        <dbReference type="ARBA" id="ARBA00022723"/>
    </source>
</evidence>
<keyword evidence="2" id="KW-0677">Repeat</keyword>
<evidence type="ECO:0000256" key="3">
    <source>
        <dbReference type="ARBA" id="ARBA00022771"/>
    </source>
</evidence>
<proteinExistence type="predicted"/>
<dbReference type="eggNOG" id="KOG1721">
    <property type="taxonomic scope" value="Eukaryota"/>
</dbReference>
<evidence type="ECO:0000259" key="5">
    <source>
        <dbReference type="PROSITE" id="PS50805"/>
    </source>
</evidence>
<evidence type="ECO:0000313" key="6">
    <source>
        <dbReference type="Ensembl" id="ENSMPUP00000012615.1"/>
    </source>
</evidence>
<name>M3YMQ8_MUSPF</name>
<dbReference type="SUPFAM" id="SSF109640">
    <property type="entry name" value="KRAB domain (Kruppel-associated box)"/>
    <property type="match status" value="1"/>
</dbReference>
<dbReference type="EMBL" id="AEYP01084574">
    <property type="status" value="NOT_ANNOTATED_CDS"/>
    <property type="molecule type" value="Genomic_DNA"/>
</dbReference>
<reference evidence="6" key="1">
    <citation type="submission" date="2024-06" db="UniProtKB">
        <authorList>
            <consortium name="Ensembl"/>
        </authorList>
    </citation>
    <scope>IDENTIFICATION</scope>
</reference>
<dbReference type="GO" id="GO:0008270">
    <property type="term" value="F:zinc ion binding"/>
    <property type="evidence" value="ECO:0007669"/>
    <property type="project" value="UniProtKB-KW"/>
</dbReference>
<dbReference type="EMBL" id="AEYP01084579">
    <property type="status" value="NOT_ANNOTATED_CDS"/>
    <property type="molecule type" value="Genomic_DNA"/>
</dbReference>
<dbReference type="EMBL" id="AEYP01084573">
    <property type="status" value="NOT_ANNOTATED_CDS"/>
    <property type="molecule type" value="Genomic_DNA"/>
</dbReference>
<dbReference type="GeneTree" id="ENSGT00940000162764"/>
<dbReference type="EMBL" id="AEYP01084575">
    <property type="status" value="NOT_ANNOTATED_CDS"/>
    <property type="molecule type" value="Genomic_DNA"/>
</dbReference>
<dbReference type="InParanoid" id="M3YMQ8"/>
<dbReference type="PROSITE" id="PS00028">
    <property type="entry name" value="ZINC_FINGER_C2H2_1"/>
    <property type="match status" value="1"/>
</dbReference>
<dbReference type="Ensembl" id="ENSMPUT00000012818.1">
    <property type="protein sequence ID" value="ENSMPUP00000012615.1"/>
    <property type="gene ID" value="ENSMPUG00000012709.1"/>
</dbReference>
<organism evidence="6">
    <name type="scientific">Mustela putorius furo</name>
    <name type="common">European domestic ferret</name>
    <name type="synonym">Mustela furo</name>
    <dbReference type="NCBI Taxonomy" id="9669"/>
    <lineage>
        <taxon>Eukaryota</taxon>
        <taxon>Metazoa</taxon>
        <taxon>Chordata</taxon>
        <taxon>Craniata</taxon>
        <taxon>Vertebrata</taxon>
        <taxon>Euteleostomi</taxon>
        <taxon>Mammalia</taxon>
        <taxon>Eutheria</taxon>
        <taxon>Laurasiatheria</taxon>
        <taxon>Carnivora</taxon>
        <taxon>Caniformia</taxon>
        <taxon>Musteloidea</taxon>
        <taxon>Mustelidae</taxon>
        <taxon>Mustelinae</taxon>
        <taxon>Mustela</taxon>
    </lineage>
</organism>
<dbReference type="InterPro" id="IPR013087">
    <property type="entry name" value="Znf_C2H2_type"/>
</dbReference>
<dbReference type="HOGENOM" id="CLU_002678_69_0_1"/>
<keyword evidence="3" id="KW-0863">Zinc-finger</keyword>
<dbReference type="PROSITE" id="PS50805">
    <property type="entry name" value="KRAB"/>
    <property type="match status" value="1"/>
</dbReference>